<keyword evidence="3" id="KW-1185">Reference proteome</keyword>
<feature type="region of interest" description="Disordered" evidence="1">
    <location>
        <begin position="44"/>
        <end position="78"/>
    </location>
</feature>
<dbReference type="AlphaFoldDB" id="A0AAV5L653"/>
<dbReference type="EMBL" id="BPVZ01000097">
    <property type="protein sequence ID" value="GKV32676.1"/>
    <property type="molecule type" value="Genomic_DNA"/>
</dbReference>
<accession>A0AAV5L653</accession>
<gene>
    <name evidence="2" type="ORF">SLEP1_g41268</name>
</gene>
<comment type="caution">
    <text evidence="2">The sequence shown here is derived from an EMBL/GenBank/DDBJ whole genome shotgun (WGS) entry which is preliminary data.</text>
</comment>
<protein>
    <submittedName>
        <fullName evidence="2">Uncharacterized protein</fullName>
    </submittedName>
</protein>
<proteinExistence type="predicted"/>
<evidence type="ECO:0000313" key="3">
    <source>
        <dbReference type="Proteomes" id="UP001054252"/>
    </source>
</evidence>
<dbReference type="Proteomes" id="UP001054252">
    <property type="component" value="Unassembled WGS sequence"/>
</dbReference>
<name>A0AAV5L653_9ROSI</name>
<evidence type="ECO:0000256" key="1">
    <source>
        <dbReference type="SAM" id="MobiDB-lite"/>
    </source>
</evidence>
<dbReference type="PANTHER" id="PTHR37234:SF1">
    <property type="entry name" value="OS03G0319200 PROTEIN"/>
    <property type="match status" value="1"/>
</dbReference>
<organism evidence="2 3">
    <name type="scientific">Rubroshorea leprosula</name>
    <dbReference type="NCBI Taxonomy" id="152421"/>
    <lineage>
        <taxon>Eukaryota</taxon>
        <taxon>Viridiplantae</taxon>
        <taxon>Streptophyta</taxon>
        <taxon>Embryophyta</taxon>
        <taxon>Tracheophyta</taxon>
        <taxon>Spermatophyta</taxon>
        <taxon>Magnoliopsida</taxon>
        <taxon>eudicotyledons</taxon>
        <taxon>Gunneridae</taxon>
        <taxon>Pentapetalae</taxon>
        <taxon>rosids</taxon>
        <taxon>malvids</taxon>
        <taxon>Malvales</taxon>
        <taxon>Dipterocarpaceae</taxon>
        <taxon>Rubroshorea</taxon>
    </lineage>
</organism>
<sequence length="276" mass="31460">MKRQSSSSSRTENAPENLHAKTIGCMSSIFHLLYKYRNRKKFLTSGKKQEAERERDSSTKIQLKGTGNGLIRSPMLPADIRTPPHTVVARLMGVEYETESAVETRRKLVGALERCDEELKAVKRIIEVVKRSVTAEGNNEIADSKSSEVADFNISSAIDIYNSTASKFGGPTVQQQQKQQLRKPGREEVVNTCWFDRFRRDWVHAGENVVRRKAMVDSVNEVCSDIEWGERREFGRIGLALHDHICRDLIEETVKEMGYHSIPSLPFEACKRRLCF</sequence>
<dbReference type="PANTHER" id="PTHR37234">
    <property type="entry name" value="OS03G0319200 PROTEIN"/>
    <property type="match status" value="1"/>
</dbReference>
<reference evidence="2 3" key="1">
    <citation type="journal article" date="2021" name="Commun. Biol.">
        <title>The genome of Shorea leprosula (Dipterocarpaceae) highlights the ecological relevance of drought in aseasonal tropical rainforests.</title>
        <authorList>
            <person name="Ng K.K.S."/>
            <person name="Kobayashi M.J."/>
            <person name="Fawcett J.A."/>
            <person name="Hatakeyama M."/>
            <person name="Paape T."/>
            <person name="Ng C.H."/>
            <person name="Ang C.C."/>
            <person name="Tnah L.H."/>
            <person name="Lee C.T."/>
            <person name="Nishiyama T."/>
            <person name="Sese J."/>
            <person name="O'Brien M.J."/>
            <person name="Copetti D."/>
            <person name="Mohd Noor M.I."/>
            <person name="Ong R.C."/>
            <person name="Putra M."/>
            <person name="Sireger I.Z."/>
            <person name="Indrioko S."/>
            <person name="Kosugi Y."/>
            <person name="Izuno A."/>
            <person name="Isagi Y."/>
            <person name="Lee S.L."/>
            <person name="Shimizu K.K."/>
        </authorList>
    </citation>
    <scope>NUCLEOTIDE SEQUENCE [LARGE SCALE GENOMIC DNA]</scope>
    <source>
        <strain evidence="2">214</strain>
    </source>
</reference>
<feature type="compositionally biased region" description="Basic and acidic residues" evidence="1">
    <location>
        <begin position="47"/>
        <end position="58"/>
    </location>
</feature>
<evidence type="ECO:0000313" key="2">
    <source>
        <dbReference type="EMBL" id="GKV32676.1"/>
    </source>
</evidence>